<name>B0TCI2_HELMI</name>
<dbReference type="InterPro" id="IPR003593">
    <property type="entry name" value="AAA+_ATPase"/>
</dbReference>
<reference evidence="5 6" key="1">
    <citation type="journal article" date="2008" name="J. Bacteriol.">
        <title>The genome of Heliobacterium modesticaldum, a phototrophic representative of the Firmicutes containing the simplest photosynthetic apparatus.</title>
        <authorList>
            <person name="Sattley W.M."/>
            <person name="Madigan M.T."/>
            <person name="Swingley W.D."/>
            <person name="Cheung P.C."/>
            <person name="Clocksin K.M."/>
            <person name="Conrad A.L."/>
            <person name="Dejesa L.C."/>
            <person name="Honchak B.M."/>
            <person name="Jung D.O."/>
            <person name="Karbach L.E."/>
            <person name="Kurdoglu A."/>
            <person name="Lahiri S."/>
            <person name="Mastrian S.D."/>
            <person name="Page L.E."/>
            <person name="Taylor H.L."/>
            <person name="Wang Z.T."/>
            <person name="Raymond J."/>
            <person name="Chen M."/>
            <person name="Blankenship R.E."/>
            <person name="Touchman J.W."/>
        </authorList>
    </citation>
    <scope>NUCLEOTIDE SEQUENCE [LARGE SCALE GENOMIC DNA]</scope>
    <source>
        <strain evidence="6">ATCC 51547 / Ice1</strain>
    </source>
</reference>
<evidence type="ECO:0000313" key="5">
    <source>
        <dbReference type="EMBL" id="ABZ85370.1"/>
    </source>
</evidence>
<feature type="domain" description="AAA+ ATPase" evidence="4">
    <location>
        <begin position="120"/>
        <end position="252"/>
    </location>
</feature>
<dbReference type="KEGG" id="hmo:HM1_2861"/>
<dbReference type="STRING" id="498761.HM1_2861"/>
<dbReference type="InterPro" id="IPR050221">
    <property type="entry name" value="26S_Proteasome_ATPase"/>
</dbReference>
<evidence type="ECO:0000256" key="3">
    <source>
        <dbReference type="ARBA" id="ARBA00022840"/>
    </source>
</evidence>
<gene>
    <name evidence="5" type="ORF">HM1_2861</name>
</gene>
<dbReference type="eggNOG" id="COG0464">
    <property type="taxonomic scope" value="Bacteria"/>
</dbReference>
<dbReference type="AlphaFoldDB" id="B0TCI2"/>
<accession>B0TCI2</accession>
<dbReference type="InterPro" id="IPR027417">
    <property type="entry name" value="P-loop_NTPase"/>
</dbReference>
<dbReference type="CDD" id="cd19481">
    <property type="entry name" value="RecA-like_protease"/>
    <property type="match status" value="1"/>
</dbReference>
<keyword evidence="3" id="KW-0067">ATP-binding</keyword>
<dbReference type="SMART" id="SM00382">
    <property type="entry name" value="AAA"/>
    <property type="match status" value="1"/>
</dbReference>
<dbReference type="Gene3D" id="1.10.8.60">
    <property type="match status" value="1"/>
</dbReference>
<evidence type="ECO:0000259" key="4">
    <source>
        <dbReference type="SMART" id="SM00382"/>
    </source>
</evidence>
<sequence length="331" mass="38124">MARADLLKKLFSSFKQDDKETFYKIANEIIEDERKKNHGILADDLKMILSNGNSPVKRSTAAFIASMPKDADKNASLVEVIYPEKYFSDLIITQEKLGQLEQVVREFNNWDVLASNGVFPTRRVLFYGPPGCGKTLAAQTLASEIGIPMLYVRFDALISSYLGETASNIRKVFDYAKNDSWVIFFDEFDAIGRSRNDASEHGEIKRVVNAFLQQLDNYKGRSLVIAATNFEQSLDYAIWRRFDETIRFDMPTNEEKIALFALNMKRFKGPDHVFEQYMERMHAFSHADVEKVCQFIMKQCILEGRKIYTKKDVDYAVSKQEAIVSLRKTQY</sequence>
<dbReference type="InterPro" id="IPR003959">
    <property type="entry name" value="ATPase_AAA_core"/>
</dbReference>
<comment type="similarity">
    <text evidence="1">Belongs to the AAA ATPase family.</text>
</comment>
<evidence type="ECO:0000256" key="1">
    <source>
        <dbReference type="ARBA" id="ARBA00006914"/>
    </source>
</evidence>
<dbReference type="RefSeq" id="WP_012283851.1">
    <property type="nucleotide sequence ID" value="NC_010337.2"/>
</dbReference>
<dbReference type="GO" id="GO:0005524">
    <property type="term" value="F:ATP binding"/>
    <property type="evidence" value="ECO:0007669"/>
    <property type="project" value="UniProtKB-KW"/>
</dbReference>
<dbReference type="OrthoDB" id="9806903at2"/>
<keyword evidence="2" id="KW-0547">Nucleotide-binding</keyword>
<proteinExistence type="inferred from homology"/>
<protein>
    <submittedName>
        <fullName evidence="5">ATPase, aaa family</fullName>
    </submittedName>
</protein>
<evidence type="ECO:0000313" key="6">
    <source>
        <dbReference type="Proteomes" id="UP000008550"/>
    </source>
</evidence>
<dbReference type="SUPFAM" id="SSF52540">
    <property type="entry name" value="P-loop containing nucleoside triphosphate hydrolases"/>
    <property type="match status" value="1"/>
</dbReference>
<dbReference type="Gene3D" id="3.40.50.300">
    <property type="entry name" value="P-loop containing nucleotide triphosphate hydrolases"/>
    <property type="match status" value="1"/>
</dbReference>
<dbReference type="GO" id="GO:0016887">
    <property type="term" value="F:ATP hydrolysis activity"/>
    <property type="evidence" value="ECO:0007669"/>
    <property type="project" value="InterPro"/>
</dbReference>
<dbReference type="Proteomes" id="UP000008550">
    <property type="component" value="Chromosome"/>
</dbReference>
<dbReference type="HOGENOM" id="CLU_000688_25_0_9"/>
<evidence type="ECO:0000256" key="2">
    <source>
        <dbReference type="ARBA" id="ARBA00022741"/>
    </source>
</evidence>
<dbReference type="PANTHER" id="PTHR23073">
    <property type="entry name" value="26S PROTEASOME REGULATORY SUBUNIT"/>
    <property type="match status" value="1"/>
</dbReference>
<dbReference type="EMBL" id="CP000930">
    <property type="protein sequence ID" value="ABZ85370.1"/>
    <property type="molecule type" value="Genomic_DNA"/>
</dbReference>
<keyword evidence="6" id="KW-1185">Reference proteome</keyword>
<dbReference type="Pfam" id="PF00004">
    <property type="entry name" value="AAA"/>
    <property type="match status" value="1"/>
</dbReference>
<organism evidence="5 6">
    <name type="scientific">Heliobacterium modesticaldum (strain ATCC 51547 / Ice1)</name>
    <dbReference type="NCBI Taxonomy" id="498761"/>
    <lineage>
        <taxon>Bacteria</taxon>
        <taxon>Bacillati</taxon>
        <taxon>Bacillota</taxon>
        <taxon>Clostridia</taxon>
        <taxon>Eubacteriales</taxon>
        <taxon>Heliobacteriaceae</taxon>
        <taxon>Heliomicrobium</taxon>
    </lineage>
</organism>